<reference evidence="2" key="1">
    <citation type="journal article" date="2021" name="Nat. Commun.">
        <title>Genetic determinants of endophytism in the Arabidopsis root mycobiome.</title>
        <authorList>
            <person name="Mesny F."/>
            <person name="Miyauchi S."/>
            <person name="Thiergart T."/>
            <person name="Pickel B."/>
            <person name="Atanasova L."/>
            <person name="Karlsson M."/>
            <person name="Huettel B."/>
            <person name="Barry K.W."/>
            <person name="Haridas S."/>
            <person name="Chen C."/>
            <person name="Bauer D."/>
            <person name="Andreopoulos W."/>
            <person name="Pangilinan J."/>
            <person name="LaButti K."/>
            <person name="Riley R."/>
            <person name="Lipzen A."/>
            <person name="Clum A."/>
            <person name="Drula E."/>
            <person name="Henrissat B."/>
            <person name="Kohler A."/>
            <person name="Grigoriev I.V."/>
            <person name="Martin F.M."/>
            <person name="Hacquard S."/>
        </authorList>
    </citation>
    <scope>NUCLEOTIDE SEQUENCE</scope>
    <source>
        <strain evidence="2">MPI-SDFR-AT-0073</strain>
    </source>
</reference>
<feature type="region of interest" description="Disordered" evidence="1">
    <location>
        <begin position="79"/>
        <end position="190"/>
    </location>
</feature>
<dbReference type="GeneID" id="70130623"/>
<name>A0A9P8ZZN9_9PEZI</name>
<feature type="region of interest" description="Disordered" evidence="1">
    <location>
        <begin position="311"/>
        <end position="335"/>
    </location>
</feature>
<dbReference type="AlphaFoldDB" id="A0A9P8ZZN9"/>
<comment type="caution">
    <text evidence="2">The sequence shown here is derived from an EMBL/GenBank/DDBJ whole genome shotgun (WGS) entry which is preliminary data.</text>
</comment>
<feature type="compositionally biased region" description="Pro residues" evidence="1">
    <location>
        <begin position="130"/>
        <end position="140"/>
    </location>
</feature>
<feature type="compositionally biased region" description="Polar residues" evidence="1">
    <location>
        <begin position="317"/>
        <end position="335"/>
    </location>
</feature>
<evidence type="ECO:0000313" key="3">
    <source>
        <dbReference type="Proteomes" id="UP000758603"/>
    </source>
</evidence>
<accession>A0A9P8ZZN9</accession>
<sequence>MTPAFAKPMAAGLPSQSPQMGTGPNYMAPGSGIHNPNSRVMDTDRLMRRGSNASMVSVDYHGRRYTQPYLRDVEEDYTMMSPSAPPHKRQRHNNAPNAAYLPASPPMGCAPHPAEPGFAQNRHSKNGPPMLDPGPLPRLPPHQQQQQQPQSQQYQQQQQSTYRPTHMQPPPRPSVSYNTNYGPGFDETLRLPPLQTQMPHSPSMNPESGNTTATAATHGVGLGIIMSPNAPPPPPRGHALSPSQRPQWLYRLDMLRAISPPLAALGVGVPSFETRGPIIALEGAPPDVLREVTTIVQKALSVSGECAVKTWTDHESSQAQNSKQAGTSSENDTDSFASPIARFQAGMLKWHRTSEELVRYITHHPSPSGSSAGTADPDNNSQSSSFSTEPTSSQPPLYPQKLPVAVLSAGYSLAITDRCAAELHIADAYRPDDHWRWVATMWRGIVGPDLTVYIKPCADDELRANHVVEFAGPGVLVVRVPEIKEGGAAMVVADEKLERRLGFEIMEWVRGGQFGRGSV</sequence>
<dbReference type="EMBL" id="JAGPXC010000002">
    <property type="protein sequence ID" value="KAH6656224.1"/>
    <property type="molecule type" value="Genomic_DNA"/>
</dbReference>
<protein>
    <submittedName>
        <fullName evidence="2">Uncharacterized protein</fullName>
    </submittedName>
</protein>
<dbReference type="OrthoDB" id="6247875at2759"/>
<evidence type="ECO:0000256" key="1">
    <source>
        <dbReference type="SAM" id="MobiDB-lite"/>
    </source>
</evidence>
<dbReference type="Proteomes" id="UP000758603">
    <property type="component" value="Unassembled WGS sequence"/>
</dbReference>
<gene>
    <name evidence="2" type="ORF">BKA67DRAFT_551282</name>
</gene>
<keyword evidence="3" id="KW-1185">Reference proteome</keyword>
<organism evidence="2 3">
    <name type="scientific">Truncatella angustata</name>
    <dbReference type="NCBI Taxonomy" id="152316"/>
    <lineage>
        <taxon>Eukaryota</taxon>
        <taxon>Fungi</taxon>
        <taxon>Dikarya</taxon>
        <taxon>Ascomycota</taxon>
        <taxon>Pezizomycotina</taxon>
        <taxon>Sordariomycetes</taxon>
        <taxon>Xylariomycetidae</taxon>
        <taxon>Amphisphaeriales</taxon>
        <taxon>Sporocadaceae</taxon>
        <taxon>Truncatella</taxon>
    </lineage>
</organism>
<feature type="region of interest" description="Disordered" evidence="1">
    <location>
        <begin position="362"/>
        <end position="398"/>
    </location>
</feature>
<feature type="compositionally biased region" description="Low complexity" evidence="1">
    <location>
        <begin position="376"/>
        <end position="395"/>
    </location>
</feature>
<evidence type="ECO:0000313" key="2">
    <source>
        <dbReference type="EMBL" id="KAH6656224.1"/>
    </source>
</evidence>
<proteinExistence type="predicted"/>
<feature type="compositionally biased region" description="Low complexity" evidence="1">
    <location>
        <begin position="141"/>
        <end position="166"/>
    </location>
</feature>
<dbReference type="RefSeq" id="XP_045960458.1">
    <property type="nucleotide sequence ID" value="XM_046101731.1"/>
</dbReference>
<feature type="region of interest" description="Disordered" evidence="1">
    <location>
        <begin position="1"/>
        <end position="37"/>
    </location>
</feature>